<dbReference type="InterPro" id="IPR008407">
    <property type="entry name" value="Brnchd-chn_aa_trnsp_AzlD"/>
</dbReference>
<accession>A0A1L7CGS8</accession>
<gene>
    <name evidence="2" type="ORF">CAQU_08135</name>
</gene>
<feature type="transmembrane region" description="Helical" evidence="1">
    <location>
        <begin position="6"/>
        <end position="28"/>
    </location>
</feature>
<protein>
    <submittedName>
        <fullName evidence="2">Uncharacterized protein</fullName>
    </submittedName>
</protein>
<organism evidence="2 3">
    <name type="scientific">Corynebacterium aquilae DSM 44791</name>
    <dbReference type="NCBI Taxonomy" id="1431546"/>
    <lineage>
        <taxon>Bacteria</taxon>
        <taxon>Bacillati</taxon>
        <taxon>Actinomycetota</taxon>
        <taxon>Actinomycetes</taxon>
        <taxon>Mycobacteriales</taxon>
        <taxon>Corynebacteriaceae</taxon>
        <taxon>Corynebacterium</taxon>
    </lineage>
</organism>
<name>A0A1L7CGS8_9CORY</name>
<dbReference type="EMBL" id="CP009245">
    <property type="protein sequence ID" value="APT85046.1"/>
    <property type="molecule type" value="Genomic_DNA"/>
</dbReference>
<keyword evidence="3" id="KW-1185">Reference proteome</keyword>
<dbReference type="Proteomes" id="UP000185478">
    <property type="component" value="Chromosome"/>
</dbReference>
<keyword evidence="1" id="KW-0472">Membrane</keyword>
<feature type="transmembrane region" description="Helical" evidence="1">
    <location>
        <begin position="40"/>
        <end position="58"/>
    </location>
</feature>
<dbReference type="Pfam" id="PF05437">
    <property type="entry name" value="AzlD"/>
    <property type="match status" value="1"/>
</dbReference>
<sequence length="110" mass="11252">MPEGVRLSHAIAVVALVGAVTLVLRAVPFVAAHALKHSQILSRASVVLPLGVMTVLAVDGAVGMEHPVLGVFAGVCTVLLQWWRRSMMLALVGGTGVYMAGVVALGVVGS</sequence>
<dbReference type="AlphaFoldDB" id="A0A1L7CGS8"/>
<keyword evidence="1" id="KW-1133">Transmembrane helix</keyword>
<evidence type="ECO:0000313" key="3">
    <source>
        <dbReference type="Proteomes" id="UP000185478"/>
    </source>
</evidence>
<evidence type="ECO:0000256" key="1">
    <source>
        <dbReference type="SAM" id="Phobius"/>
    </source>
</evidence>
<keyword evidence="1" id="KW-0812">Transmembrane</keyword>
<dbReference type="KEGG" id="caqu:CAQU_08135"/>
<proteinExistence type="predicted"/>
<reference evidence="2 3" key="1">
    <citation type="submission" date="2014-08" db="EMBL/GenBank/DDBJ databases">
        <title>Complete genome sequence of Corynebacterium aquilae S-613T(T) (=DSM 44791(T)), isolated from the choana of a healthy golden eagle.</title>
        <authorList>
            <person name="Ruckert C."/>
            <person name="Albersmeier A."/>
            <person name="Winkler A."/>
            <person name="Kalinowski J."/>
        </authorList>
    </citation>
    <scope>NUCLEOTIDE SEQUENCE [LARGE SCALE GENOMIC DNA]</scope>
    <source>
        <strain evidence="2 3">S-613</strain>
    </source>
</reference>
<feature type="transmembrane region" description="Helical" evidence="1">
    <location>
        <begin position="89"/>
        <end position="108"/>
    </location>
</feature>
<evidence type="ECO:0000313" key="2">
    <source>
        <dbReference type="EMBL" id="APT85046.1"/>
    </source>
</evidence>